<dbReference type="FunFam" id="1.10.10.10:FF:000001">
    <property type="entry name" value="LysR family transcriptional regulator"/>
    <property type="match status" value="1"/>
</dbReference>
<evidence type="ECO:0000313" key="6">
    <source>
        <dbReference type="EMBL" id="SDG61622.1"/>
    </source>
</evidence>
<feature type="domain" description="HTH lysR-type" evidence="5">
    <location>
        <begin position="1"/>
        <end position="60"/>
    </location>
</feature>
<evidence type="ECO:0000313" key="7">
    <source>
        <dbReference type="Proteomes" id="UP000198967"/>
    </source>
</evidence>
<proteinExistence type="inferred from homology"/>
<dbReference type="Gene3D" id="3.40.190.10">
    <property type="entry name" value="Periplasmic binding protein-like II"/>
    <property type="match status" value="2"/>
</dbReference>
<dbReference type="PRINTS" id="PR00039">
    <property type="entry name" value="HTHLYSR"/>
</dbReference>
<dbReference type="PANTHER" id="PTHR30346">
    <property type="entry name" value="TRANSCRIPTIONAL DUAL REGULATOR HCAR-RELATED"/>
    <property type="match status" value="1"/>
</dbReference>
<dbReference type="InterPro" id="IPR000847">
    <property type="entry name" value="LysR_HTH_N"/>
</dbReference>
<keyword evidence="4" id="KW-0804">Transcription</keyword>
<dbReference type="AlphaFoldDB" id="A0A1G7VP78"/>
<dbReference type="InterPro" id="IPR005119">
    <property type="entry name" value="LysR_subst-bd"/>
</dbReference>
<dbReference type="PROSITE" id="PS50931">
    <property type="entry name" value="HTH_LYSR"/>
    <property type="match status" value="1"/>
</dbReference>
<dbReference type="GO" id="GO:0003700">
    <property type="term" value="F:DNA-binding transcription factor activity"/>
    <property type="evidence" value="ECO:0007669"/>
    <property type="project" value="InterPro"/>
</dbReference>
<evidence type="ECO:0000256" key="1">
    <source>
        <dbReference type="ARBA" id="ARBA00009437"/>
    </source>
</evidence>
<dbReference type="Pfam" id="PF00126">
    <property type="entry name" value="HTH_1"/>
    <property type="match status" value="1"/>
</dbReference>
<dbReference type="GO" id="GO:0032993">
    <property type="term" value="C:protein-DNA complex"/>
    <property type="evidence" value="ECO:0007669"/>
    <property type="project" value="TreeGrafter"/>
</dbReference>
<dbReference type="InterPro" id="IPR036388">
    <property type="entry name" value="WH-like_DNA-bd_sf"/>
</dbReference>
<dbReference type="OrthoDB" id="3636008at2"/>
<comment type="similarity">
    <text evidence="1">Belongs to the LysR transcriptional regulatory family.</text>
</comment>
<dbReference type="STRING" id="366584.SAMN05216377_113126"/>
<organism evidence="6 7">
    <name type="scientific">Pseudonocardia oroxyli</name>
    <dbReference type="NCBI Taxonomy" id="366584"/>
    <lineage>
        <taxon>Bacteria</taxon>
        <taxon>Bacillati</taxon>
        <taxon>Actinomycetota</taxon>
        <taxon>Actinomycetes</taxon>
        <taxon>Pseudonocardiales</taxon>
        <taxon>Pseudonocardiaceae</taxon>
        <taxon>Pseudonocardia</taxon>
    </lineage>
</organism>
<dbReference type="SUPFAM" id="SSF53850">
    <property type="entry name" value="Periplasmic binding protein-like II"/>
    <property type="match status" value="1"/>
</dbReference>
<protein>
    <submittedName>
        <fullName evidence="6">DNA-binding transcriptional regulator, LysR family</fullName>
    </submittedName>
</protein>
<dbReference type="SUPFAM" id="SSF46785">
    <property type="entry name" value="Winged helix' DNA-binding domain"/>
    <property type="match status" value="1"/>
</dbReference>
<keyword evidence="2" id="KW-0805">Transcription regulation</keyword>
<dbReference type="InterPro" id="IPR036390">
    <property type="entry name" value="WH_DNA-bd_sf"/>
</dbReference>
<dbReference type="RefSeq" id="WP_093087223.1">
    <property type="nucleotide sequence ID" value="NZ_FNBE01000013.1"/>
</dbReference>
<accession>A0A1G7VP78</accession>
<dbReference type="GO" id="GO:0003677">
    <property type="term" value="F:DNA binding"/>
    <property type="evidence" value="ECO:0007669"/>
    <property type="project" value="UniProtKB-KW"/>
</dbReference>
<reference evidence="6 7" key="1">
    <citation type="submission" date="2016-10" db="EMBL/GenBank/DDBJ databases">
        <authorList>
            <person name="de Groot N.N."/>
        </authorList>
    </citation>
    <scope>NUCLEOTIDE SEQUENCE [LARGE SCALE GENOMIC DNA]</scope>
    <source>
        <strain evidence="6 7">CGMCC 4.3143</strain>
    </source>
</reference>
<dbReference type="Gene3D" id="1.10.10.10">
    <property type="entry name" value="Winged helix-like DNA-binding domain superfamily/Winged helix DNA-binding domain"/>
    <property type="match status" value="1"/>
</dbReference>
<evidence type="ECO:0000256" key="4">
    <source>
        <dbReference type="ARBA" id="ARBA00023163"/>
    </source>
</evidence>
<dbReference type="EMBL" id="FNBE01000013">
    <property type="protein sequence ID" value="SDG61622.1"/>
    <property type="molecule type" value="Genomic_DNA"/>
</dbReference>
<keyword evidence="7" id="KW-1185">Reference proteome</keyword>
<dbReference type="Pfam" id="PF03466">
    <property type="entry name" value="LysR_substrate"/>
    <property type="match status" value="1"/>
</dbReference>
<evidence type="ECO:0000259" key="5">
    <source>
        <dbReference type="PROSITE" id="PS50931"/>
    </source>
</evidence>
<name>A0A1G7VP78_PSEOR</name>
<evidence type="ECO:0000256" key="3">
    <source>
        <dbReference type="ARBA" id="ARBA00023125"/>
    </source>
</evidence>
<dbReference type="Proteomes" id="UP000198967">
    <property type="component" value="Unassembled WGS sequence"/>
</dbReference>
<evidence type="ECO:0000256" key="2">
    <source>
        <dbReference type="ARBA" id="ARBA00023015"/>
    </source>
</evidence>
<keyword evidence="3 6" id="KW-0238">DNA-binding</keyword>
<gene>
    <name evidence="6" type="ORF">SAMN05216377_113126</name>
</gene>
<sequence>MSAELRHVRAFLAIADAGTITGAARALGIGQPALSRTLARLEGHLGVRLVDRSTHHLALTAAGTAFRERARRVVAEVDAVLDPARLTEWTTAPLRLGYAWSALGEQTPELLRRWRAARPGLPLELVQIDTADAGLADGRAHAAVVRGRVRVPGTRSARLPDERRVAALPEGDELAARPSVLLADLAARTVALNDETGTTTPGLWPAGARPSVSWVGSTAEWLVAIASGRAVGVTAAATAVLHRFPGVAYVPIADAPPLPVHLVWPDPPTHPAVPELLALVQRVSGADETPRG</sequence>
<dbReference type="PANTHER" id="PTHR30346:SF28">
    <property type="entry name" value="HTH-TYPE TRANSCRIPTIONAL REGULATOR CYNR"/>
    <property type="match status" value="1"/>
</dbReference>